<reference evidence="3" key="1">
    <citation type="submission" date="2016-11" db="UniProtKB">
        <authorList>
            <consortium name="WormBaseParasite"/>
        </authorList>
    </citation>
    <scope>IDENTIFICATION</scope>
</reference>
<sequence length="483" mass="55649">MLLGCIHDQKLFRHRAVQEEERGEVIVENDIGKLPLVLNAEFRINISRNSNIDSEDNLAIPLADTHVGLTPVTQSTLTRPVLDGDILTPASIPSPALSIPKRKFSSDNGRKILEMNVKKVMEMFPRVDVDWIRHEVQKSEAVLERVIQYILDNEHTDKVPKQSRKRPFEIAMSTARRASILVQNDNTKTVRLQREDCPPGMHSIINKIALMSQEEKLMHCAMVDALFNRLVEPSKDVILRVDKTSEDSIIIRYPMVRQIYHIRIFDWFLNIMYYTIDLKIILVLEQDVLKGRNSRPLTKNPNISQTRRDTERSHPFANRSFQRAWKAVQNIINANYRDKVEMFHCKVCFDDFIILTAICCRSANEKSDIHKFCAGCVTGMAKASTGVGLTCLEAGCEGHIAWGFVQTTGSFTLANVVMRCRRKQRKSGRNFLHKTLNICLIKTNPCLRILWVCMWYLRLPCILRKSDILTYYIKFCSLVKYLL</sequence>
<organism evidence="2 3">
    <name type="scientific">Heterorhabditis bacteriophora</name>
    <name type="common">Entomopathogenic nematode worm</name>
    <dbReference type="NCBI Taxonomy" id="37862"/>
    <lineage>
        <taxon>Eukaryota</taxon>
        <taxon>Metazoa</taxon>
        <taxon>Ecdysozoa</taxon>
        <taxon>Nematoda</taxon>
        <taxon>Chromadorea</taxon>
        <taxon>Rhabditida</taxon>
        <taxon>Rhabditina</taxon>
        <taxon>Rhabditomorpha</taxon>
        <taxon>Strongyloidea</taxon>
        <taxon>Heterorhabditidae</taxon>
        <taxon>Heterorhabditis</taxon>
    </lineage>
</organism>
<accession>A0A1I7W9T3</accession>
<evidence type="ECO:0000313" key="3">
    <source>
        <dbReference type="WBParaSite" id="Hba_01428"/>
    </source>
</evidence>
<dbReference type="AlphaFoldDB" id="A0A1I7W9T3"/>
<dbReference type="InterPro" id="IPR003892">
    <property type="entry name" value="CUE"/>
</dbReference>
<name>A0A1I7W9T3_HETBA</name>
<dbReference type="Proteomes" id="UP000095283">
    <property type="component" value="Unplaced"/>
</dbReference>
<dbReference type="GO" id="GO:0043130">
    <property type="term" value="F:ubiquitin binding"/>
    <property type="evidence" value="ECO:0007669"/>
    <property type="project" value="InterPro"/>
</dbReference>
<proteinExistence type="predicted"/>
<dbReference type="PROSITE" id="PS51140">
    <property type="entry name" value="CUE"/>
    <property type="match status" value="1"/>
</dbReference>
<feature type="domain" description="CUE" evidence="1">
    <location>
        <begin position="112"/>
        <end position="155"/>
    </location>
</feature>
<evidence type="ECO:0000259" key="1">
    <source>
        <dbReference type="PROSITE" id="PS51140"/>
    </source>
</evidence>
<evidence type="ECO:0000313" key="2">
    <source>
        <dbReference type="Proteomes" id="UP000095283"/>
    </source>
</evidence>
<protein>
    <submittedName>
        <fullName evidence="3">CUE domain-containing protein</fullName>
    </submittedName>
</protein>
<dbReference type="WBParaSite" id="Hba_01428">
    <property type="protein sequence ID" value="Hba_01428"/>
    <property type="gene ID" value="Hba_01428"/>
</dbReference>
<keyword evidence="2" id="KW-1185">Reference proteome</keyword>